<dbReference type="EMBL" id="PCTD01000237">
    <property type="protein sequence ID" value="PIP63920.1"/>
    <property type="molecule type" value="Genomic_DNA"/>
</dbReference>
<gene>
    <name evidence="1" type="ORF">COW96_05420</name>
</gene>
<dbReference type="Pfam" id="PF18780">
    <property type="entry name" value="HNH_repeat"/>
    <property type="match status" value="2"/>
</dbReference>
<sequence length="143" mass="16909">MKFELKQYTKSVSEDEIIKDFQRVAGELNKDSVTQNEYRKYGKYNVTTIYNKFGSWKEILNAANLKLSSNIGSVITDEELFANLEEVWIKLGRQPSYNEMIKPLSRFHACTYERRFKGWRKDLEKFVEYANAEDKEFYSSENG</sequence>
<evidence type="ECO:0000313" key="1">
    <source>
        <dbReference type="EMBL" id="PIP63920.1"/>
    </source>
</evidence>
<protein>
    <submittedName>
        <fullName evidence="1">Endonuclease</fullName>
    </submittedName>
</protein>
<keyword evidence="1" id="KW-0255">Endonuclease</keyword>
<name>A0A2H0C3I8_9BACT</name>
<organism evidence="1 2">
    <name type="scientific">Candidatus Roizmanbacteria bacterium CG22_combo_CG10-13_8_21_14_all_33_16</name>
    <dbReference type="NCBI Taxonomy" id="1974859"/>
    <lineage>
        <taxon>Bacteria</taxon>
        <taxon>Candidatus Roizmaniibacteriota</taxon>
    </lineage>
</organism>
<dbReference type="Proteomes" id="UP000230802">
    <property type="component" value="Unassembled WGS sequence"/>
</dbReference>
<proteinExistence type="predicted"/>
<reference evidence="1 2" key="1">
    <citation type="submission" date="2017-09" db="EMBL/GenBank/DDBJ databases">
        <title>Depth-based differentiation of microbial function through sediment-hosted aquifers and enrichment of novel symbionts in the deep terrestrial subsurface.</title>
        <authorList>
            <person name="Probst A.J."/>
            <person name="Ladd B."/>
            <person name="Jarett J.K."/>
            <person name="Geller-Mcgrath D.E."/>
            <person name="Sieber C.M."/>
            <person name="Emerson J.B."/>
            <person name="Anantharaman K."/>
            <person name="Thomas B.C."/>
            <person name="Malmstrom R."/>
            <person name="Stieglmeier M."/>
            <person name="Klingl A."/>
            <person name="Woyke T."/>
            <person name="Ryan C.M."/>
            <person name="Banfield J.F."/>
        </authorList>
    </citation>
    <scope>NUCLEOTIDE SEQUENCE [LARGE SCALE GENOMIC DNA]</scope>
    <source>
        <strain evidence="1">CG22_combo_CG10-13_8_21_14_all_33_16</strain>
    </source>
</reference>
<feature type="non-terminal residue" evidence="1">
    <location>
        <position position="143"/>
    </location>
</feature>
<dbReference type="AlphaFoldDB" id="A0A2H0C3I8"/>
<evidence type="ECO:0000313" key="2">
    <source>
        <dbReference type="Proteomes" id="UP000230802"/>
    </source>
</evidence>
<dbReference type="InterPro" id="IPR041025">
    <property type="entry name" value="HNH_repeat"/>
</dbReference>
<keyword evidence="1" id="KW-0378">Hydrolase</keyword>
<dbReference type="GO" id="GO:0004519">
    <property type="term" value="F:endonuclease activity"/>
    <property type="evidence" value="ECO:0007669"/>
    <property type="project" value="UniProtKB-KW"/>
</dbReference>
<accession>A0A2H0C3I8</accession>
<keyword evidence="1" id="KW-0540">Nuclease</keyword>
<comment type="caution">
    <text evidence="1">The sequence shown here is derived from an EMBL/GenBank/DDBJ whole genome shotgun (WGS) entry which is preliminary data.</text>
</comment>